<dbReference type="SUPFAM" id="SSF55298">
    <property type="entry name" value="YjgF-like"/>
    <property type="match status" value="1"/>
</dbReference>
<comment type="similarity">
    <text evidence="1">Belongs to the RutC family.</text>
</comment>
<dbReference type="RefSeq" id="WP_223406045.1">
    <property type="nucleotide sequence ID" value="NZ_JAGSHT010000011.1"/>
</dbReference>
<dbReference type="PANTHER" id="PTHR11803">
    <property type="entry name" value="2-IMINOBUTANOATE/2-IMINOPROPANOATE DEAMINASE RIDA"/>
    <property type="match status" value="1"/>
</dbReference>
<dbReference type="Pfam" id="PF01042">
    <property type="entry name" value="Ribonuc_L-PSP"/>
    <property type="match status" value="1"/>
</dbReference>
<sequence>MQTASRSDPARGGTALHPSGTARSDLALSLGVAAGEFVFVSGAVAFHPETGEIVGRGVEEQTRQTLHNIEAVLAEADLGFVDVVQARIYLSDIRRDFRSFDAVYREFLSAPFPARTTVGVELAVPGLLVEIDAVARRRA</sequence>
<accession>A0ABS7S8Z3</accession>
<dbReference type="EMBL" id="JAGSHT010000011">
    <property type="protein sequence ID" value="MBZ2196819.1"/>
    <property type="molecule type" value="Genomic_DNA"/>
</dbReference>
<dbReference type="Gene3D" id="3.30.1330.40">
    <property type="entry name" value="RutC-like"/>
    <property type="match status" value="1"/>
</dbReference>
<gene>
    <name evidence="2" type="ORF">KCQ71_11685</name>
</gene>
<evidence type="ECO:0000313" key="3">
    <source>
        <dbReference type="Proteomes" id="UP000826651"/>
    </source>
</evidence>
<dbReference type="Proteomes" id="UP000826651">
    <property type="component" value="Unassembled WGS sequence"/>
</dbReference>
<reference evidence="2 3" key="1">
    <citation type="submission" date="2021-04" db="EMBL/GenBank/DDBJ databases">
        <title>Ruania sp. nov., isolated from sandy soil of mangrove forest.</title>
        <authorList>
            <person name="Ge X."/>
            <person name="Huang R."/>
            <person name="Liu W."/>
        </authorList>
    </citation>
    <scope>NUCLEOTIDE SEQUENCE [LARGE SCALE GENOMIC DNA]</scope>
    <source>
        <strain evidence="2 3">N2-46</strain>
    </source>
</reference>
<dbReference type="InterPro" id="IPR035959">
    <property type="entry name" value="RutC-like_sf"/>
</dbReference>
<protein>
    <submittedName>
        <fullName evidence="2">RidA family protein</fullName>
    </submittedName>
</protein>
<name>A0ABS7S8Z3_9MICO</name>
<dbReference type="InterPro" id="IPR006175">
    <property type="entry name" value="YjgF/YER057c/UK114"/>
</dbReference>
<comment type="caution">
    <text evidence="2">The sequence shown here is derived from an EMBL/GenBank/DDBJ whole genome shotgun (WGS) entry which is preliminary data.</text>
</comment>
<keyword evidence="3" id="KW-1185">Reference proteome</keyword>
<evidence type="ECO:0000313" key="2">
    <source>
        <dbReference type="EMBL" id="MBZ2196819.1"/>
    </source>
</evidence>
<proteinExistence type="inferred from homology"/>
<dbReference type="CDD" id="cd00448">
    <property type="entry name" value="YjgF_YER057c_UK114_family"/>
    <property type="match status" value="1"/>
</dbReference>
<organism evidence="2 3">
    <name type="scientific">Occultella gossypii</name>
    <dbReference type="NCBI Taxonomy" id="2800820"/>
    <lineage>
        <taxon>Bacteria</taxon>
        <taxon>Bacillati</taxon>
        <taxon>Actinomycetota</taxon>
        <taxon>Actinomycetes</taxon>
        <taxon>Micrococcales</taxon>
        <taxon>Ruaniaceae</taxon>
        <taxon>Occultella</taxon>
    </lineage>
</organism>
<dbReference type="PANTHER" id="PTHR11803:SF58">
    <property type="entry name" value="PROTEIN HMF1-RELATED"/>
    <property type="match status" value="1"/>
</dbReference>
<evidence type="ECO:0000256" key="1">
    <source>
        <dbReference type="ARBA" id="ARBA00010552"/>
    </source>
</evidence>